<name>A0A8J1U7U2_OWEFU</name>
<dbReference type="OrthoDB" id="337660at2759"/>
<dbReference type="PANTHER" id="PTHR11937">
    <property type="entry name" value="ACTIN"/>
    <property type="match status" value="1"/>
</dbReference>
<dbReference type="Pfam" id="PF00022">
    <property type="entry name" value="Actin"/>
    <property type="match status" value="1"/>
</dbReference>
<dbReference type="Proteomes" id="UP000749559">
    <property type="component" value="Unassembled WGS sequence"/>
</dbReference>
<organism evidence="3 4">
    <name type="scientific">Owenia fusiformis</name>
    <name type="common">Polychaete worm</name>
    <dbReference type="NCBI Taxonomy" id="6347"/>
    <lineage>
        <taxon>Eukaryota</taxon>
        <taxon>Metazoa</taxon>
        <taxon>Spiralia</taxon>
        <taxon>Lophotrochozoa</taxon>
        <taxon>Annelida</taxon>
        <taxon>Polychaeta</taxon>
        <taxon>Sedentaria</taxon>
        <taxon>Canalipalpata</taxon>
        <taxon>Sabellida</taxon>
        <taxon>Oweniida</taxon>
        <taxon>Oweniidae</taxon>
        <taxon>Owenia</taxon>
    </lineage>
</organism>
<evidence type="ECO:0000313" key="4">
    <source>
        <dbReference type="Proteomes" id="UP000749559"/>
    </source>
</evidence>
<evidence type="ECO:0000256" key="2">
    <source>
        <dbReference type="RuleBase" id="RU000487"/>
    </source>
</evidence>
<dbReference type="InterPro" id="IPR043129">
    <property type="entry name" value="ATPase_NBD"/>
</dbReference>
<dbReference type="InterPro" id="IPR004000">
    <property type="entry name" value="Actin"/>
</dbReference>
<evidence type="ECO:0000313" key="3">
    <source>
        <dbReference type="EMBL" id="CAH1790732.1"/>
    </source>
</evidence>
<protein>
    <submittedName>
        <fullName evidence="3">Uncharacterized protein</fullName>
    </submittedName>
</protein>
<dbReference type="EMBL" id="CAIIXF020000008">
    <property type="protein sequence ID" value="CAH1790732.1"/>
    <property type="molecule type" value="Genomic_DNA"/>
</dbReference>
<keyword evidence="4" id="KW-1185">Reference proteome</keyword>
<comment type="caution">
    <text evidence="3">The sequence shown here is derived from an EMBL/GenBank/DDBJ whole genome shotgun (WGS) entry which is preliminary data.</text>
</comment>
<reference evidence="3" key="1">
    <citation type="submission" date="2022-03" db="EMBL/GenBank/DDBJ databases">
        <authorList>
            <person name="Martin C."/>
        </authorList>
    </citation>
    <scope>NUCLEOTIDE SEQUENCE</scope>
</reference>
<proteinExistence type="inferred from homology"/>
<evidence type="ECO:0000256" key="1">
    <source>
        <dbReference type="ARBA" id="ARBA00003520"/>
    </source>
</evidence>
<dbReference type="AlphaFoldDB" id="A0A8J1U7U2"/>
<comment type="function">
    <text evidence="1">Actins are highly conserved proteins that are involved in various types of cell motility and are ubiquitously expressed in all eukaryotic cells.</text>
</comment>
<dbReference type="SUPFAM" id="SSF53067">
    <property type="entry name" value="Actin-like ATPase domain"/>
    <property type="match status" value="2"/>
</dbReference>
<sequence>MPLFEGVAYGGEKSAVIVDIGGAYTKCGFGGEPAPRCIIPSDVIKQSGETRKVTVFKNEAELYDNLVDFLHRLYFRHLLVNPKDRRVVVVESVLCPSVFRNTLAKVLFKHYEVPSVLFAPSHLMALFTLGISSGLVLDAGLTETLVLPIYESIPILKAWQAVPLAGNAIHSRLESQLLETGIITTDESEKRPLSSALGSLSQSTLEDIKVRCCFVTRMDRAKQLQDAQLQESGLQEVDPTKIPTPPPGVDYPLDGGKILHIDGKIRENSCEVLFERDNDEKSIATLILDAILECPIDIRRVLAENIVVVGGTAMLPGFQHRLLAEVHELVEQQRYRDKLAIRSFKLHKPPSKANFTVWLGGAIFGALEILGSRSISKEAYNENNTIPDWSTLSDNLLSEPEPSEKLPGVK</sequence>
<comment type="similarity">
    <text evidence="2">Belongs to the actin family.</text>
</comment>
<dbReference type="Gene3D" id="3.30.420.40">
    <property type="match status" value="2"/>
</dbReference>
<dbReference type="Gene3D" id="3.90.640.10">
    <property type="entry name" value="Actin, Chain A, domain 4"/>
    <property type="match status" value="1"/>
</dbReference>
<gene>
    <name evidence="3" type="ORF">OFUS_LOCUS15904</name>
</gene>
<accession>A0A8J1U7U2</accession>
<dbReference type="CDD" id="cd10207">
    <property type="entry name" value="ASKHA_NBD_Arp10"/>
    <property type="match status" value="1"/>
</dbReference>
<dbReference type="SMART" id="SM00268">
    <property type="entry name" value="ACTIN"/>
    <property type="match status" value="1"/>
</dbReference>